<dbReference type="InterPro" id="IPR016181">
    <property type="entry name" value="Acyl_CoA_acyltransferase"/>
</dbReference>
<accession>A0A1H6V8C1</accession>
<dbReference type="SUPFAM" id="SSF55729">
    <property type="entry name" value="Acyl-CoA N-acyltransferases (Nat)"/>
    <property type="match status" value="1"/>
</dbReference>
<dbReference type="Gene3D" id="3.40.630.30">
    <property type="match status" value="1"/>
</dbReference>
<dbReference type="EMBL" id="FNYR01000016">
    <property type="protein sequence ID" value="SEJ00843.1"/>
    <property type="molecule type" value="Genomic_DNA"/>
</dbReference>
<keyword evidence="3" id="KW-1185">Reference proteome</keyword>
<dbReference type="GeneID" id="35002967"/>
<organism evidence="2 3">
    <name type="scientific">Halohasta litchfieldiae</name>
    <dbReference type="NCBI Taxonomy" id="1073996"/>
    <lineage>
        <taxon>Archaea</taxon>
        <taxon>Methanobacteriati</taxon>
        <taxon>Methanobacteriota</taxon>
        <taxon>Stenosarchaea group</taxon>
        <taxon>Halobacteria</taxon>
        <taxon>Halobacteriales</taxon>
        <taxon>Haloferacaceae</taxon>
        <taxon>Halohasta</taxon>
    </lineage>
</organism>
<feature type="domain" description="N-acetyltransferase" evidence="1">
    <location>
        <begin position="12"/>
        <end position="164"/>
    </location>
</feature>
<evidence type="ECO:0000313" key="3">
    <source>
        <dbReference type="Proteomes" id="UP000198888"/>
    </source>
</evidence>
<proteinExistence type="predicted"/>
<protein>
    <submittedName>
        <fullName evidence="2">Acetyltransferase (GNAT) domain-containing protein</fullName>
    </submittedName>
</protein>
<dbReference type="Pfam" id="PF13527">
    <property type="entry name" value="Acetyltransf_9"/>
    <property type="match status" value="1"/>
</dbReference>
<evidence type="ECO:0000313" key="2">
    <source>
        <dbReference type="EMBL" id="SEJ00843.1"/>
    </source>
</evidence>
<evidence type="ECO:0000259" key="1">
    <source>
        <dbReference type="PROSITE" id="PS51186"/>
    </source>
</evidence>
<accession>A0A2H4Q3N0</accession>
<name>A0A1H6V8C1_9EURY</name>
<dbReference type="KEGG" id="hae:halTADL_2188"/>
<dbReference type="InterPro" id="IPR000182">
    <property type="entry name" value="GNAT_dom"/>
</dbReference>
<dbReference type="GO" id="GO:0016747">
    <property type="term" value="F:acyltransferase activity, transferring groups other than amino-acyl groups"/>
    <property type="evidence" value="ECO:0007669"/>
    <property type="project" value="InterPro"/>
</dbReference>
<dbReference type="STRING" id="1073996.SAMN05444271_1166"/>
<reference evidence="2 3" key="1">
    <citation type="submission" date="2016-10" db="EMBL/GenBank/DDBJ databases">
        <authorList>
            <person name="de Groot N.N."/>
        </authorList>
    </citation>
    <scope>NUCLEOTIDE SEQUENCE [LARGE SCALE GENOMIC DNA]</scope>
    <source>
        <strain evidence="2 3">DSM 22187</strain>
    </source>
</reference>
<dbReference type="Proteomes" id="UP000198888">
    <property type="component" value="Unassembled WGS sequence"/>
</dbReference>
<dbReference type="RefSeq" id="WP_089672894.1">
    <property type="nucleotide sequence ID" value="NZ_CP024845.1"/>
</dbReference>
<dbReference type="CDD" id="cd04301">
    <property type="entry name" value="NAT_SF"/>
    <property type="match status" value="1"/>
</dbReference>
<keyword evidence="2" id="KW-0808">Transferase</keyword>
<dbReference type="OrthoDB" id="299799at2157"/>
<gene>
    <name evidence="2" type="ORF">SAMN05444271_1166</name>
</gene>
<dbReference type="PROSITE" id="PS51186">
    <property type="entry name" value="GNAT"/>
    <property type="match status" value="1"/>
</dbReference>
<sequence length="380" mass="43069">MVTTQQQSVGEYQVRPYRPTDRDRFLSLYETVWGRRKSVDWFNWRFEANPYRDGVQMTVVESDGELVGAEPLLPYRLRIGETVHDVFQPVDWIVHPDHRRQGLFTRMTKATLDRHLTDVSLFFNFPNEQLRPGLEQFDWETVGSVACRYRVQNPRAFVDRTNADHSAIVALAARVGTPVCGVGLNALDWLASAPEEITIERSSGVRIDAIHDLYSSTRPTGTHVVRDRPFLKWRFANPNWETTSYVAVDDGETVGSLIAATEQTDEARICYLFDLQPMQTAATRPAAVEALLGALLEDTTDVDLIRAPTDYYPGLFRRYGFCRDDAFPVSTASTRTTHAIRTPETSGTSTVPADQQSRLSAERLTDPDHWQLTLADLDIE</sequence>
<dbReference type="AlphaFoldDB" id="A0A1H6V8C1"/>